<protein>
    <submittedName>
        <fullName evidence="1">Uncharacterized protein</fullName>
    </submittedName>
</protein>
<evidence type="ECO:0000313" key="2">
    <source>
        <dbReference type="Proteomes" id="UP000077755"/>
    </source>
</evidence>
<gene>
    <name evidence="1" type="ORF">DCAR_0310478</name>
</gene>
<dbReference type="Proteomes" id="UP000077755">
    <property type="component" value="Chromosome 3"/>
</dbReference>
<proteinExistence type="predicted"/>
<dbReference type="EMBL" id="CP093345">
    <property type="protein sequence ID" value="WOG91230.1"/>
    <property type="molecule type" value="Genomic_DNA"/>
</dbReference>
<accession>A0A165ZWR3</accession>
<sequence length="209" mass="24395">MYPYSSSESGITSYKSSYLAWNSDDSEDMGFYVEPFPYCQEDFFYRSGFCKNWEGEDDVYASGAANLLGDYFSRFVWDGFKISEGSDAFNDRYDDLKMVKDLSDFVGWDEYKYCEGSDGLDMVKDLYGDKELYDSYGSSGTERETQFRAEHIPWFDRDYGFQDRVDEDCGAAELKSKYSQSWESWDEMGLYEQIFGDWHNMLRSDTEAG</sequence>
<evidence type="ECO:0000313" key="1">
    <source>
        <dbReference type="EMBL" id="WOG91230.1"/>
    </source>
</evidence>
<dbReference type="Gramene" id="KZN00512">
    <property type="protein sequence ID" value="KZN00512"/>
    <property type="gene ID" value="DCAR_009266"/>
</dbReference>
<dbReference type="AlphaFoldDB" id="A0A165ZWR3"/>
<reference evidence="1" key="1">
    <citation type="journal article" date="2016" name="Nat. Genet.">
        <title>A high-quality carrot genome assembly provides new insights into carotenoid accumulation and asterid genome evolution.</title>
        <authorList>
            <person name="Iorizzo M."/>
            <person name="Ellison S."/>
            <person name="Senalik D."/>
            <person name="Zeng P."/>
            <person name="Satapoomin P."/>
            <person name="Huang J."/>
            <person name="Bowman M."/>
            <person name="Iovene M."/>
            <person name="Sanseverino W."/>
            <person name="Cavagnaro P."/>
            <person name="Yildiz M."/>
            <person name="Macko-Podgorni A."/>
            <person name="Moranska E."/>
            <person name="Grzebelus E."/>
            <person name="Grzebelus D."/>
            <person name="Ashrafi H."/>
            <person name="Zheng Z."/>
            <person name="Cheng S."/>
            <person name="Spooner D."/>
            <person name="Van Deynze A."/>
            <person name="Simon P."/>
        </authorList>
    </citation>
    <scope>NUCLEOTIDE SEQUENCE</scope>
    <source>
        <tissue evidence="1">Leaf</tissue>
    </source>
</reference>
<keyword evidence="2" id="KW-1185">Reference proteome</keyword>
<organism evidence="1 2">
    <name type="scientific">Daucus carota subsp. sativus</name>
    <name type="common">Carrot</name>
    <dbReference type="NCBI Taxonomy" id="79200"/>
    <lineage>
        <taxon>Eukaryota</taxon>
        <taxon>Viridiplantae</taxon>
        <taxon>Streptophyta</taxon>
        <taxon>Embryophyta</taxon>
        <taxon>Tracheophyta</taxon>
        <taxon>Spermatophyta</taxon>
        <taxon>Magnoliopsida</taxon>
        <taxon>eudicotyledons</taxon>
        <taxon>Gunneridae</taxon>
        <taxon>Pentapetalae</taxon>
        <taxon>asterids</taxon>
        <taxon>campanulids</taxon>
        <taxon>Apiales</taxon>
        <taxon>Apiaceae</taxon>
        <taxon>Apioideae</taxon>
        <taxon>Scandiceae</taxon>
        <taxon>Daucinae</taxon>
        <taxon>Daucus</taxon>
        <taxon>Daucus sect. Daucus</taxon>
    </lineage>
</organism>
<reference evidence="1" key="2">
    <citation type="submission" date="2022-03" db="EMBL/GenBank/DDBJ databases">
        <title>Draft title - Genomic analysis of global carrot germplasm unveils the trajectory of domestication and the origin of high carotenoid orange carrot.</title>
        <authorList>
            <person name="Iorizzo M."/>
            <person name="Ellison S."/>
            <person name="Senalik D."/>
            <person name="Macko-Podgorni A."/>
            <person name="Grzebelus D."/>
            <person name="Bostan H."/>
            <person name="Rolling W."/>
            <person name="Curaba J."/>
            <person name="Simon P."/>
        </authorList>
    </citation>
    <scope>NUCLEOTIDE SEQUENCE</scope>
    <source>
        <tissue evidence="1">Leaf</tissue>
    </source>
</reference>
<name>A0A165ZWR3_DAUCS</name>